<evidence type="ECO:0000256" key="3">
    <source>
        <dbReference type="ARBA" id="ARBA00011245"/>
    </source>
</evidence>
<evidence type="ECO:0000256" key="21">
    <source>
        <dbReference type="ARBA" id="ARBA00067394"/>
    </source>
</evidence>
<comment type="catalytic activity">
    <reaction evidence="15">
        <text>3'-dephospho-CoA + ATP = ADP + CoA + H(+)</text>
        <dbReference type="Rhea" id="RHEA:18245"/>
        <dbReference type="ChEBI" id="CHEBI:15378"/>
        <dbReference type="ChEBI" id="CHEBI:30616"/>
        <dbReference type="ChEBI" id="CHEBI:57287"/>
        <dbReference type="ChEBI" id="CHEBI:57328"/>
        <dbReference type="ChEBI" id="CHEBI:456216"/>
        <dbReference type="EC" id="2.7.1.24"/>
    </reaction>
    <physiologicalReaction direction="left-to-right" evidence="15">
        <dbReference type="Rhea" id="RHEA:18246"/>
    </physiologicalReaction>
</comment>
<dbReference type="EMBL" id="JARGDH010000005">
    <property type="protein sequence ID" value="KAL0268611.1"/>
    <property type="molecule type" value="Genomic_DNA"/>
</dbReference>
<evidence type="ECO:0000259" key="22">
    <source>
        <dbReference type="Pfam" id="PF01467"/>
    </source>
</evidence>
<comment type="pathway">
    <text evidence="17">Cofactor biosynthesis; coenzyme A biosynthesis; CoA from (R)-pantothenate: step 4/5.</text>
</comment>
<sequence>MATGFLITNLTGALKRINEVVNKHVLKTLYIQIYTKQLQSSGNVHQGISNKIFDVYSSTSKMYPNLDVRIILHELKKGIHKKKGAKFNYDVDIIILPKSYQSPEIASLIKTKKNLAVMILEDYEETEDDKNDPDLKIYENVVLGGTFDRLHAGHKILLSQALLQCSKRLTVGVTDINMIRTKILWELIEPCEKRIEKVKTFIHEVDNTVQCHVVAISDMYGPTKSDECLNMLVVSAETEKSGHKVNEYRKEHGLNELDLCTISIADEGTVRHEEETKISSSNIRRRLLGTRLREPQKKPGLADRPYIIGLTGGICSGKSNIGQYLKSLGAGLVDCDKVGHDLYKSGSPAFSEIVAEFGVEVVGKDKEIDRKKLGEIVFSDPTKLQKLNGIMWPKIINSALDECNRLHRETKVEIVVIEAAVLLRAHWEKYVHEVWTAIISPEEAVMRLMKRNNLNEDQARARIQSQPTNTEQIAIANVVFCSQWSNEYTQKQVERAWTTLNESLKA</sequence>
<evidence type="ECO:0000256" key="17">
    <source>
        <dbReference type="ARBA" id="ARBA00060565"/>
    </source>
</evidence>
<keyword evidence="6" id="KW-0597">Phosphoprotein</keyword>
<dbReference type="Gene3D" id="3.40.50.620">
    <property type="entry name" value="HUPs"/>
    <property type="match status" value="1"/>
</dbReference>
<evidence type="ECO:0000256" key="1">
    <source>
        <dbReference type="ARBA" id="ARBA00004305"/>
    </source>
</evidence>
<evidence type="ECO:0000256" key="8">
    <source>
        <dbReference type="ARBA" id="ARBA00022695"/>
    </source>
</evidence>
<organism evidence="23">
    <name type="scientific">Menopon gallinae</name>
    <name type="common">poultry shaft louse</name>
    <dbReference type="NCBI Taxonomy" id="328185"/>
    <lineage>
        <taxon>Eukaryota</taxon>
        <taxon>Metazoa</taxon>
        <taxon>Ecdysozoa</taxon>
        <taxon>Arthropoda</taxon>
        <taxon>Hexapoda</taxon>
        <taxon>Insecta</taxon>
        <taxon>Pterygota</taxon>
        <taxon>Neoptera</taxon>
        <taxon>Paraneoptera</taxon>
        <taxon>Psocodea</taxon>
        <taxon>Troctomorpha</taxon>
        <taxon>Phthiraptera</taxon>
        <taxon>Amblycera</taxon>
        <taxon>Menoponidae</taxon>
        <taxon>Menopon</taxon>
    </lineage>
</organism>
<keyword evidence="10" id="KW-0418">Kinase</keyword>
<dbReference type="SUPFAM" id="SSF52540">
    <property type="entry name" value="P-loop containing nucleoside triphosphate hydrolases"/>
    <property type="match status" value="1"/>
</dbReference>
<dbReference type="InterPro" id="IPR014729">
    <property type="entry name" value="Rossmann-like_a/b/a_fold"/>
</dbReference>
<dbReference type="GO" id="GO:0004140">
    <property type="term" value="F:dephospho-CoA kinase activity"/>
    <property type="evidence" value="ECO:0007669"/>
    <property type="project" value="UniProtKB-EC"/>
</dbReference>
<evidence type="ECO:0000256" key="11">
    <source>
        <dbReference type="ARBA" id="ARBA00022840"/>
    </source>
</evidence>
<comment type="caution">
    <text evidence="23">The sequence shown here is derived from an EMBL/GenBank/DDBJ whole genome shotgun (WGS) entry which is preliminary data.</text>
</comment>
<dbReference type="EC" id="2.7.7.3" evidence="4"/>
<dbReference type="AlphaFoldDB" id="A0AAW2HGA2"/>
<evidence type="ECO:0000256" key="14">
    <source>
        <dbReference type="ARBA" id="ARBA00051310"/>
    </source>
</evidence>
<dbReference type="InterPro" id="IPR001977">
    <property type="entry name" value="Depp_CoAkinase"/>
</dbReference>
<comment type="subunit">
    <text evidence="3">Monomer.</text>
</comment>
<dbReference type="GO" id="GO:0015937">
    <property type="term" value="P:coenzyme A biosynthetic process"/>
    <property type="evidence" value="ECO:0007669"/>
    <property type="project" value="InterPro"/>
</dbReference>
<keyword evidence="13" id="KW-0511">Multifunctional enzyme</keyword>
<evidence type="ECO:0000256" key="20">
    <source>
        <dbReference type="ARBA" id="ARBA00066359"/>
    </source>
</evidence>
<dbReference type="EC" id="2.7.1.24" evidence="20"/>
<dbReference type="Pfam" id="PF01121">
    <property type="entry name" value="CoaE"/>
    <property type="match status" value="1"/>
</dbReference>
<keyword evidence="5" id="KW-0963">Cytoplasm</keyword>
<proteinExistence type="inferred from homology"/>
<dbReference type="NCBIfam" id="TIGR00125">
    <property type="entry name" value="cyt_tran_rel"/>
    <property type="match status" value="1"/>
</dbReference>
<evidence type="ECO:0000313" key="23">
    <source>
        <dbReference type="EMBL" id="KAL0268611.1"/>
    </source>
</evidence>
<dbReference type="GO" id="GO:0005759">
    <property type="term" value="C:mitochondrial matrix"/>
    <property type="evidence" value="ECO:0007669"/>
    <property type="project" value="UniProtKB-SubCell"/>
</dbReference>
<dbReference type="GO" id="GO:0004595">
    <property type="term" value="F:pantetheine-phosphate adenylyltransferase activity"/>
    <property type="evidence" value="ECO:0007669"/>
    <property type="project" value="UniProtKB-EC"/>
</dbReference>
<keyword evidence="7" id="KW-0808">Transferase</keyword>
<keyword evidence="12" id="KW-0496">Mitochondrion</keyword>
<dbReference type="HAMAP" id="MF_00376">
    <property type="entry name" value="Dephospho_CoA_kinase"/>
    <property type="match status" value="1"/>
</dbReference>
<comment type="catalytic activity">
    <reaction evidence="14">
        <text>(R)-4'-phosphopantetheine + ATP + H(+) = 3'-dephospho-CoA + diphosphate</text>
        <dbReference type="Rhea" id="RHEA:19801"/>
        <dbReference type="ChEBI" id="CHEBI:15378"/>
        <dbReference type="ChEBI" id="CHEBI:30616"/>
        <dbReference type="ChEBI" id="CHEBI:33019"/>
        <dbReference type="ChEBI" id="CHEBI:57328"/>
        <dbReference type="ChEBI" id="CHEBI:61723"/>
        <dbReference type="EC" id="2.7.7.3"/>
    </reaction>
    <physiologicalReaction direction="left-to-right" evidence="14">
        <dbReference type="Rhea" id="RHEA:19802"/>
    </physiologicalReaction>
</comment>
<dbReference type="SUPFAM" id="SSF52374">
    <property type="entry name" value="Nucleotidylyl transferase"/>
    <property type="match status" value="1"/>
</dbReference>
<evidence type="ECO:0000256" key="13">
    <source>
        <dbReference type="ARBA" id="ARBA00023268"/>
    </source>
</evidence>
<comment type="similarity">
    <text evidence="19">In the central section; belongs to the eukaryotic CoaD family.</text>
</comment>
<dbReference type="Pfam" id="PF01467">
    <property type="entry name" value="CTP_transf_like"/>
    <property type="match status" value="1"/>
</dbReference>
<dbReference type="FunFam" id="3.40.50.300:FF:000899">
    <property type="entry name" value="Bifunctional coenzyme A synthase"/>
    <property type="match status" value="1"/>
</dbReference>
<gene>
    <name evidence="23" type="ORF">PYX00_010475</name>
</gene>
<dbReference type="PANTHER" id="PTHR10695:SF46">
    <property type="entry name" value="BIFUNCTIONAL COENZYME A SYNTHASE-RELATED"/>
    <property type="match status" value="1"/>
</dbReference>
<reference evidence="23" key="1">
    <citation type="journal article" date="2024" name="Gigascience">
        <title>Chromosome-level genome of the poultry shaft louse Menopon gallinae provides insight into the host-switching and adaptive evolution of parasitic lice.</title>
        <authorList>
            <person name="Xu Y."/>
            <person name="Ma L."/>
            <person name="Liu S."/>
            <person name="Liang Y."/>
            <person name="Liu Q."/>
            <person name="He Z."/>
            <person name="Tian L."/>
            <person name="Duan Y."/>
            <person name="Cai W."/>
            <person name="Li H."/>
            <person name="Song F."/>
        </authorList>
    </citation>
    <scope>NUCLEOTIDE SEQUENCE</scope>
    <source>
        <strain evidence="23">Cailab_2023a</strain>
    </source>
</reference>
<keyword evidence="9" id="KW-0547">Nucleotide-binding</keyword>
<evidence type="ECO:0000256" key="5">
    <source>
        <dbReference type="ARBA" id="ARBA00022490"/>
    </source>
</evidence>
<dbReference type="CDD" id="cd02022">
    <property type="entry name" value="DPCK"/>
    <property type="match status" value="1"/>
</dbReference>
<dbReference type="NCBIfam" id="NF001985">
    <property type="entry name" value="PRK00777.1"/>
    <property type="match status" value="1"/>
</dbReference>
<evidence type="ECO:0000256" key="16">
    <source>
        <dbReference type="ARBA" id="ARBA00059677"/>
    </source>
</evidence>
<dbReference type="FunFam" id="3.40.50.620:FF:000089">
    <property type="entry name" value="Bifunctional coenzyme A synthase"/>
    <property type="match status" value="1"/>
</dbReference>
<name>A0AAW2HGA2_9NEOP</name>
<keyword evidence="8" id="KW-0548">Nucleotidyltransferase</keyword>
<dbReference type="GO" id="GO:0005524">
    <property type="term" value="F:ATP binding"/>
    <property type="evidence" value="ECO:0007669"/>
    <property type="project" value="UniProtKB-KW"/>
</dbReference>
<feature type="domain" description="Cytidyltransferase-like" evidence="22">
    <location>
        <begin position="142"/>
        <end position="286"/>
    </location>
</feature>
<dbReference type="Gene3D" id="3.40.50.300">
    <property type="entry name" value="P-loop containing nucleotide triphosphate hydrolases"/>
    <property type="match status" value="1"/>
</dbReference>
<keyword evidence="11" id="KW-0067">ATP-binding</keyword>
<dbReference type="InterPro" id="IPR027417">
    <property type="entry name" value="P-loop_NTPase"/>
</dbReference>
<dbReference type="EMBL" id="JARGDH010000005">
    <property type="protein sequence ID" value="KAL0268612.1"/>
    <property type="molecule type" value="Genomic_DNA"/>
</dbReference>
<evidence type="ECO:0000256" key="7">
    <source>
        <dbReference type="ARBA" id="ARBA00022679"/>
    </source>
</evidence>
<dbReference type="PANTHER" id="PTHR10695">
    <property type="entry name" value="DEPHOSPHO-COA KINASE-RELATED"/>
    <property type="match status" value="1"/>
</dbReference>
<evidence type="ECO:0000256" key="6">
    <source>
        <dbReference type="ARBA" id="ARBA00022553"/>
    </source>
</evidence>
<evidence type="ECO:0000256" key="15">
    <source>
        <dbReference type="ARBA" id="ARBA00051912"/>
    </source>
</evidence>
<evidence type="ECO:0000256" key="18">
    <source>
        <dbReference type="ARBA" id="ARBA00060696"/>
    </source>
</evidence>
<protein>
    <recommendedName>
        <fullName evidence="21">Bifunctional coenzyme A synthase</fullName>
        <ecNumber evidence="20">2.7.1.24</ecNumber>
        <ecNumber evidence="4">2.7.7.3</ecNumber>
    </recommendedName>
</protein>
<dbReference type="PROSITE" id="PS51219">
    <property type="entry name" value="DPCK"/>
    <property type="match status" value="1"/>
</dbReference>
<dbReference type="InterPro" id="IPR004821">
    <property type="entry name" value="Cyt_trans-like"/>
</dbReference>
<evidence type="ECO:0000256" key="9">
    <source>
        <dbReference type="ARBA" id="ARBA00022741"/>
    </source>
</evidence>
<evidence type="ECO:0000256" key="12">
    <source>
        <dbReference type="ARBA" id="ARBA00023128"/>
    </source>
</evidence>
<evidence type="ECO:0000256" key="10">
    <source>
        <dbReference type="ARBA" id="ARBA00022777"/>
    </source>
</evidence>
<evidence type="ECO:0000256" key="19">
    <source>
        <dbReference type="ARBA" id="ARBA00061673"/>
    </source>
</evidence>
<comment type="function">
    <text evidence="16">Bifunctional enzyme that catalyzes the fourth and fifth sequential steps of CoA biosynthetic pathway. The fourth reaction is catalyzed by the phosphopantetheine adenylyltransferase, coded by the coaD domain; the fifth reaction is catalyzed by the dephospho-CoA kinase, coded by the coaE domain. May act as a point of CoA biosynthesis regulation.</text>
</comment>
<accession>A0AAW2HGA2</accession>
<comment type="subcellular location">
    <subcellularLocation>
        <location evidence="2">Cytoplasm</location>
    </subcellularLocation>
    <subcellularLocation>
        <location evidence="1">Mitochondrion matrix</location>
    </subcellularLocation>
</comment>
<evidence type="ECO:0000256" key="4">
    <source>
        <dbReference type="ARBA" id="ARBA00012392"/>
    </source>
</evidence>
<comment type="pathway">
    <text evidence="18">Cofactor biosynthesis; coenzyme A biosynthesis; CoA from (R)-pantothenate: step 5/5.</text>
</comment>
<evidence type="ECO:0000256" key="2">
    <source>
        <dbReference type="ARBA" id="ARBA00004496"/>
    </source>
</evidence>
<dbReference type="NCBIfam" id="TIGR00152">
    <property type="entry name" value="dephospho-CoA kinase"/>
    <property type="match status" value="1"/>
</dbReference>